<reference evidence="1" key="1">
    <citation type="submission" date="2022-03" db="EMBL/GenBank/DDBJ databases">
        <title>Streptomyces 7R015 and 7R016 isolated from Barleria lupulina in Thailand.</title>
        <authorList>
            <person name="Kanchanasin P."/>
            <person name="Phongsopitanun W."/>
            <person name="Tanasupawat S."/>
        </authorList>
    </citation>
    <scope>NUCLEOTIDE SEQUENCE</scope>
    <source>
        <strain evidence="1">7R016</strain>
    </source>
</reference>
<dbReference type="Proteomes" id="UP001165270">
    <property type="component" value="Unassembled WGS sequence"/>
</dbReference>
<organism evidence="1 2">
    <name type="scientific">Streptomyces spinosisporus</name>
    <dbReference type="NCBI Taxonomy" id="2927582"/>
    <lineage>
        <taxon>Bacteria</taxon>
        <taxon>Bacillati</taxon>
        <taxon>Actinomycetota</taxon>
        <taxon>Actinomycetes</taxon>
        <taxon>Kitasatosporales</taxon>
        <taxon>Streptomycetaceae</taxon>
        <taxon>Streptomyces</taxon>
    </lineage>
</organism>
<dbReference type="RefSeq" id="WP_242707828.1">
    <property type="nucleotide sequence ID" value="NZ_JALDAX010000001.1"/>
</dbReference>
<dbReference type="EMBL" id="JALDAX010000001">
    <property type="protein sequence ID" value="MCI3238212.1"/>
    <property type="molecule type" value="Genomic_DNA"/>
</dbReference>
<accession>A0ABS9XBG2</accession>
<sequence>MLSANAEKGQKAANSVDSYVRRLERHADELTPEHIARLAGLVLRDQPNRKAELPAEKAAELRRLIGGGSQ</sequence>
<comment type="caution">
    <text evidence="1">The sequence shown here is derived from an EMBL/GenBank/DDBJ whole genome shotgun (WGS) entry which is preliminary data.</text>
</comment>
<name>A0ABS9XBG2_9ACTN</name>
<keyword evidence="2" id="KW-1185">Reference proteome</keyword>
<protein>
    <submittedName>
        <fullName evidence="1">Uncharacterized protein</fullName>
    </submittedName>
</protein>
<evidence type="ECO:0000313" key="1">
    <source>
        <dbReference type="EMBL" id="MCI3238212.1"/>
    </source>
</evidence>
<proteinExistence type="predicted"/>
<gene>
    <name evidence="1" type="ORF">MQN93_00595</name>
</gene>
<evidence type="ECO:0000313" key="2">
    <source>
        <dbReference type="Proteomes" id="UP001165270"/>
    </source>
</evidence>